<dbReference type="EMBL" id="JABSTQ010009916">
    <property type="protein sequence ID" value="KAG0424929.1"/>
    <property type="molecule type" value="Genomic_DNA"/>
</dbReference>
<reference evidence="1 2" key="1">
    <citation type="journal article" date="2020" name="Cell">
        <title>Large-Scale Comparative Analyses of Tick Genomes Elucidate Their Genetic Diversity and Vector Capacities.</title>
        <authorList>
            <consortium name="Tick Genome and Microbiome Consortium (TIGMIC)"/>
            <person name="Jia N."/>
            <person name="Wang J."/>
            <person name="Shi W."/>
            <person name="Du L."/>
            <person name="Sun Y."/>
            <person name="Zhan W."/>
            <person name="Jiang J.F."/>
            <person name="Wang Q."/>
            <person name="Zhang B."/>
            <person name="Ji P."/>
            <person name="Bell-Sakyi L."/>
            <person name="Cui X.M."/>
            <person name="Yuan T.T."/>
            <person name="Jiang B.G."/>
            <person name="Yang W.F."/>
            <person name="Lam T.T."/>
            <person name="Chang Q.C."/>
            <person name="Ding S.J."/>
            <person name="Wang X.J."/>
            <person name="Zhu J.G."/>
            <person name="Ruan X.D."/>
            <person name="Zhao L."/>
            <person name="Wei J.T."/>
            <person name="Ye R.Z."/>
            <person name="Que T.C."/>
            <person name="Du C.H."/>
            <person name="Zhou Y.H."/>
            <person name="Cheng J.X."/>
            <person name="Dai P.F."/>
            <person name="Guo W.B."/>
            <person name="Han X.H."/>
            <person name="Huang E.J."/>
            <person name="Li L.F."/>
            <person name="Wei W."/>
            <person name="Gao Y.C."/>
            <person name="Liu J.Z."/>
            <person name="Shao H.Z."/>
            <person name="Wang X."/>
            <person name="Wang C.C."/>
            <person name="Yang T.C."/>
            <person name="Huo Q.B."/>
            <person name="Li W."/>
            <person name="Chen H.Y."/>
            <person name="Chen S.E."/>
            <person name="Zhou L.G."/>
            <person name="Ni X.B."/>
            <person name="Tian J.H."/>
            <person name="Sheng Y."/>
            <person name="Liu T."/>
            <person name="Pan Y.S."/>
            <person name="Xia L.Y."/>
            <person name="Li J."/>
            <person name="Zhao F."/>
            <person name="Cao W.C."/>
        </authorList>
    </citation>
    <scope>NUCLEOTIDE SEQUENCE [LARGE SCALE GENOMIC DNA]</scope>
    <source>
        <strain evidence="1">Iper-2018</strain>
    </source>
</reference>
<dbReference type="Proteomes" id="UP000805193">
    <property type="component" value="Unassembled WGS sequence"/>
</dbReference>
<organism evidence="1 2">
    <name type="scientific">Ixodes persulcatus</name>
    <name type="common">Taiga tick</name>
    <dbReference type="NCBI Taxonomy" id="34615"/>
    <lineage>
        <taxon>Eukaryota</taxon>
        <taxon>Metazoa</taxon>
        <taxon>Ecdysozoa</taxon>
        <taxon>Arthropoda</taxon>
        <taxon>Chelicerata</taxon>
        <taxon>Arachnida</taxon>
        <taxon>Acari</taxon>
        <taxon>Parasitiformes</taxon>
        <taxon>Ixodida</taxon>
        <taxon>Ixodoidea</taxon>
        <taxon>Ixodidae</taxon>
        <taxon>Ixodinae</taxon>
        <taxon>Ixodes</taxon>
    </lineage>
</organism>
<keyword evidence="2" id="KW-1185">Reference proteome</keyword>
<evidence type="ECO:0000313" key="2">
    <source>
        <dbReference type="Proteomes" id="UP000805193"/>
    </source>
</evidence>
<gene>
    <name evidence="1" type="ORF">HPB47_027854</name>
</gene>
<sequence>MDTTNFALTDLMLLADVATAQAEQEQPRSGLAEGYFTEMTAALGQDTPTVSPVVFMTQSREMSRESTALVAAFAHALQSMQRAPPTPKTLSVFRCRSTAGTAMEL</sequence>
<proteinExistence type="predicted"/>
<protein>
    <submittedName>
        <fullName evidence="1">Uncharacterized protein</fullName>
    </submittedName>
</protein>
<name>A0AC60PVB2_IXOPE</name>
<comment type="caution">
    <text evidence="1">The sequence shown here is derived from an EMBL/GenBank/DDBJ whole genome shotgun (WGS) entry which is preliminary data.</text>
</comment>
<accession>A0AC60PVB2</accession>
<evidence type="ECO:0000313" key="1">
    <source>
        <dbReference type="EMBL" id="KAG0424929.1"/>
    </source>
</evidence>